<name>A0A4P9VUW3_9GAMM</name>
<evidence type="ECO:0000313" key="2">
    <source>
        <dbReference type="Proteomes" id="UP000257039"/>
    </source>
</evidence>
<accession>A0A4P9VUW3</accession>
<keyword evidence="2" id="KW-1185">Reference proteome</keyword>
<dbReference type="RefSeq" id="WP_027709533.1">
    <property type="nucleotide sequence ID" value="NZ_JAEVHG010000010.1"/>
</dbReference>
<proteinExistence type="predicted"/>
<dbReference type="Proteomes" id="UP000257039">
    <property type="component" value="Unassembled WGS sequence"/>
</dbReference>
<gene>
    <name evidence="1" type="ORF">B9G39_20775</name>
</gene>
<sequence length="130" mass="15124">MKKYLCLRARNSRDAKLAINIHQGKVIRSNPDADPAFRNMLEALTNKGLKPEIDDCRLFCFLVEDPKNTDFYQFNEVELEISDDWFEAEKSKVRHLVGAAYCEATAKLADEIPMKDQKRKIKYQVPKEMI</sequence>
<evidence type="ECO:0000313" key="1">
    <source>
        <dbReference type="EMBL" id="RDH45690.1"/>
    </source>
</evidence>
<protein>
    <submittedName>
        <fullName evidence="1">Uncharacterized protein</fullName>
    </submittedName>
</protein>
<organism evidence="1 2">
    <name type="scientific">Zooshikella ganghwensis</name>
    <dbReference type="NCBI Taxonomy" id="202772"/>
    <lineage>
        <taxon>Bacteria</taxon>
        <taxon>Pseudomonadati</taxon>
        <taxon>Pseudomonadota</taxon>
        <taxon>Gammaproteobacteria</taxon>
        <taxon>Oceanospirillales</taxon>
        <taxon>Zooshikellaceae</taxon>
        <taxon>Zooshikella</taxon>
    </lineage>
</organism>
<comment type="caution">
    <text evidence="1">The sequence shown here is derived from an EMBL/GenBank/DDBJ whole genome shotgun (WGS) entry which is preliminary data.</text>
</comment>
<dbReference type="AlphaFoldDB" id="A0A4P9VUW3"/>
<dbReference type="EMBL" id="NDXW01000001">
    <property type="protein sequence ID" value="RDH45690.1"/>
    <property type="molecule type" value="Genomic_DNA"/>
</dbReference>
<reference evidence="1 2" key="1">
    <citation type="submission" date="2017-04" db="EMBL/GenBank/DDBJ databases">
        <title>Draft genome sequence of Zooshikella ganghwensis VG4 isolated from Red Sea sediments.</title>
        <authorList>
            <person name="Rehman Z."/>
            <person name="Alam I."/>
            <person name="Kamau A."/>
            <person name="Bajic V."/>
            <person name="Leiknes T."/>
        </authorList>
    </citation>
    <scope>NUCLEOTIDE SEQUENCE [LARGE SCALE GENOMIC DNA]</scope>
    <source>
        <strain evidence="1 2">VG4</strain>
    </source>
</reference>